<feature type="chain" id="PRO_5044555670" evidence="9">
    <location>
        <begin position="31"/>
        <end position="498"/>
    </location>
</feature>
<reference evidence="13" key="1">
    <citation type="submission" date="2012-05" db="EMBL/GenBank/DDBJ databases">
        <title>Whole Genome Assembly of Lutzomyia longipalpis.</title>
        <authorList>
            <person name="Richards S."/>
            <person name="Qu C."/>
            <person name="Dillon R."/>
            <person name="Worley K."/>
            <person name="Scherer S."/>
            <person name="Batterton M."/>
            <person name="Taylor A."/>
            <person name="Hawes A."/>
            <person name="Hernandez B."/>
            <person name="Kovar C."/>
            <person name="Mandapat C."/>
            <person name="Pham C."/>
            <person name="Qu C."/>
            <person name="Jing C."/>
            <person name="Bess C."/>
            <person name="Bandaranaike D."/>
            <person name="Ngo D."/>
            <person name="Ongeri F."/>
            <person name="Arias F."/>
            <person name="Lara F."/>
            <person name="Weissenberger G."/>
            <person name="Kamau G."/>
            <person name="Han H."/>
            <person name="Shen H."/>
            <person name="Dinh H."/>
            <person name="Khalil I."/>
            <person name="Jones J."/>
            <person name="Shafer J."/>
            <person name="Jayaseelan J."/>
            <person name="Quiroz J."/>
            <person name="Blankenburg K."/>
            <person name="Nguyen L."/>
            <person name="Jackson L."/>
            <person name="Francisco L."/>
            <person name="Tang L.-Y."/>
            <person name="Pu L.-L."/>
            <person name="Perales L."/>
            <person name="Lorensuhewa L."/>
            <person name="Munidasa M."/>
            <person name="Coyle M."/>
            <person name="Taylor M."/>
            <person name="Puazo M."/>
            <person name="Firestine M."/>
            <person name="Scheel M."/>
            <person name="Javaid M."/>
            <person name="Wang M."/>
            <person name="Li M."/>
            <person name="Tabassum N."/>
            <person name="Saada N."/>
            <person name="Osuji N."/>
            <person name="Aqrawi P."/>
            <person name="Fu Q."/>
            <person name="Thornton R."/>
            <person name="Raj R."/>
            <person name="Goodspeed R."/>
            <person name="Mata R."/>
            <person name="Najjar R."/>
            <person name="Gubbala S."/>
            <person name="Lee S."/>
            <person name="Denson S."/>
            <person name="Patil S."/>
            <person name="Macmil S."/>
            <person name="Qi S."/>
            <person name="Matskevitch T."/>
            <person name="Palculict T."/>
            <person name="Mathew T."/>
            <person name="Vee V."/>
            <person name="Velamala V."/>
            <person name="Korchina V."/>
            <person name="Cai W."/>
            <person name="Liu W."/>
            <person name="Dai W."/>
            <person name="Zou X."/>
            <person name="Zhu Y."/>
            <person name="Zhang Y."/>
            <person name="Wu Y.-Q."/>
            <person name="Xin Y."/>
            <person name="Nazarath L."/>
            <person name="Kovar C."/>
            <person name="Han Y."/>
            <person name="Muzny D."/>
            <person name="Gibbs R."/>
        </authorList>
    </citation>
    <scope>NUCLEOTIDE SEQUENCE [LARGE SCALE GENOMIC DNA]</scope>
    <source>
        <strain evidence="13">Jacobina</strain>
    </source>
</reference>
<dbReference type="InterPro" id="IPR002126">
    <property type="entry name" value="Cadherin-like_dom"/>
</dbReference>
<keyword evidence="2" id="KW-0812">Transmembrane</keyword>
<keyword evidence="13" id="KW-1185">Reference proteome</keyword>
<evidence type="ECO:0000256" key="2">
    <source>
        <dbReference type="ARBA" id="ARBA00022692"/>
    </source>
</evidence>
<evidence type="ECO:0000256" key="5">
    <source>
        <dbReference type="ARBA" id="ARBA00022889"/>
    </source>
</evidence>
<dbReference type="PROSITE" id="PS00232">
    <property type="entry name" value="CADHERIN_1"/>
    <property type="match status" value="1"/>
</dbReference>
<dbReference type="PRINTS" id="PR00205">
    <property type="entry name" value="CADHERIN"/>
</dbReference>
<evidence type="ECO:0000256" key="6">
    <source>
        <dbReference type="ARBA" id="ARBA00022989"/>
    </source>
</evidence>
<evidence type="ECO:0000259" key="10">
    <source>
        <dbReference type="PROSITE" id="PS50268"/>
    </source>
</evidence>
<feature type="signal peptide" evidence="9">
    <location>
        <begin position="1"/>
        <end position="30"/>
    </location>
</feature>
<dbReference type="VEuPathDB" id="VectorBase:LLONM1_002682"/>
<dbReference type="Gene3D" id="2.60.40.60">
    <property type="entry name" value="Cadherins"/>
    <property type="match status" value="3"/>
</dbReference>
<dbReference type="Proteomes" id="UP000092461">
    <property type="component" value="Unassembled WGS sequence"/>
</dbReference>
<dbReference type="GO" id="GO:0005509">
    <property type="term" value="F:calcium ion binding"/>
    <property type="evidence" value="ECO:0007669"/>
    <property type="project" value="UniProtKB-UniRule"/>
</dbReference>
<evidence type="ECO:0000256" key="4">
    <source>
        <dbReference type="ARBA" id="ARBA00022837"/>
    </source>
</evidence>
<protein>
    <submittedName>
        <fullName evidence="11">Putative secreted protein</fullName>
    </submittedName>
</protein>
<dbReference type="EnsemblMetazoa" id="LLOJ008393-RA">
    <property type="protein sequence ID" value="LLOJ008393-PA"/>
    <property type="gene ID" value="LLOJ008393"/>
</dbReference>
<dbReference type="FunFam" id="2.60.40.60:FF:000222">
    <property type="entry name" value="neural-cadherin isoform X3"/>
    <property type="match status" value="1"/>
</dbReference>
<feature type="domain" description="Cadherin" evidence="10">
    <location>
        <begin position="159"/>
        <end position="274"/>
    </location>
</feature>
<dbReference type="EMBL" id="GITU01004661">
    <property type="protein sequence ID" value="MBC1173364.1"/>
    <property type="molecule type" value="Transcribed_RNA"/>
</dbReference>
<keyword evidence="3" id="KW-0677">Repeat</keyword>
<comment type="subcellular location">
    <subcellularLocation>
        <location evidence="1">Membrane</location>
    </subcellularLocation>
</comment>
<evidence type="ECO:0000313" key="11">
    <source>
        <dbReference type="EMBL" id="MBC1173364.1"/>
    </source>
</evidence>
<evidence type="ECO:0000256" key="7">
    <source>
        <dbReference type="ARBA" id="ARBA00023136"/>
    </source>
</evidence>
<keyword evidence="9" id="KW-0732">Signal</keyword>
<accession>A0A1B0GK63</accession>
<dbReference type="InterPro" id="IPR050971">
    <property type="entry name" value="Cadherin-domain_protein"/>
</dbReference>
<dbReference type="CDD" id="cd11304">
    <property type="entry name" value="Cadherin_repeat"/>
    <property type="match status" value="1"/>
</dbReference>
<dbReference type="PROSITE" id="PS50268">
    <property type="entry name" value="CADHERIN_2"/>
    <property type="match status" value="1"/>
</dbReference>
<keyword evidence="6" id="KW-1133">Transmembrane helix</keyword>
<sequence>MLRGGGKMRKKKDWWMGGLVMLAIIVVAVAEEAPLVPSLMDFEVAKNALSLVLPHDTYPGYTVKQLEPSNATSFHQPEHDQAALNFRLLETSYSKYFTVLENGVVMTTGDLSPLVNQPVHLTILEETPNSTSTHHLHLFVMDRKDMLRFPGATLDTVGEVMENQKPGTPVQGIPHLQANSASGGRSISYRIISGNDDDAFALKDLTTQKISNAISIGEGEKSEGVILVTAKSLDREEKKDYTLTIEAADTEGINKAIAKIAVTVLDVNDNRPVFTRPEYKFSMAGIKSTDLHGNSTVSWPRFSRLGHVEAKDEGGDKVAYKLLTPSNYVIIVPQTGELLLANEPDMQEILVDVEAHDLRSPSLASAKPARVLIEFVAPEPAPMIVQHLSHDAINQHSHRRDKRRVTRAVRPTKRIEFTETDGDTDGKIVFQLEKETDRETFKIRDENIWVGVEANGAVRVKKKWDYEELGPEKTIDFWVIITNSGHNELSELSTRQKL</sequence>
<dbReference type="InterPro" id="IPR020894">
    <property type="entry name" value="Cadherin_CS"/>
</dbReference>
<evidence type="ECO:0000256" key="8">
    <source>
        <dbReference type="PROSITE-ProRule" id="PRU00043"/>
    </source>
</evidence>
<evidence type="ECO:0000256" key="3">
    <source>
        <dbReference type="ARBA" id="ARBA00022737"/>
    </source>
</evidence>
<dbReference type="SMART" id="SM00112">
    <property type="entry name" value="CA"/>
    <property type="match status" value="1"/>
</dbReference>
<proteinExistence type="predicted"/>
<organism evidence="12 13">
    <name type="scientific">Lutzomyia longipalpis</name>
    <name type="common">Sand fly</name>
    <dbReference type="NCBI Taxonomy" id="7200"/>
    <lineage>
        <taxon>Eukaryota</taxon>
        <taxon>Metazoa</taxon>
        <taxon>Ecdysozoa</taxon>
        <taxon>Arthropoda</taxon>
        <taxon>Hexapoda</taxon>
        <taxon>Insecta</taxon>
        <taxon>Pterygota</taxon>
        <taxon>Neoptera</taxon>
        <taxon>Endopterygota</taxon>
        <taxon>Diptera</taxon>
        <taxon>Nematocera</taxon>
        <taxon>Psychodoidea</taxon>
        <taxon>Psychodidae</taxon>
        <taxon>Lutzomyia</taxon>
        <taxon>Lutzomyia</taxon>
    </lineage>
</organism>
<name>A0A1B0GK63_LUTLO</name>
<dbReference type="Pfam" id="PF00028">
    <property type="entry name" value="Cadherin"/>
    <property type="match status" value="1"/>
</dbReference>
<dbReference type="VEuPathDB" id="VectorBase:LLOJ008393"/>
<dbReference type="AlphaFoldDB" id="A0A1B0GK63"/>
<dbReference type="GO" id="GO:0007156">
    <property type="term" value="P:homophilic cell adhesion via plasma membrane adhesion molecules"/>
    <property type="evidence" value="ECO:0007669"/>
    <property type="project" value="InterPro"/>
</dbReference>
<evidence type="ECO:0000256" key="9">
    <source>
        <dbReference type="SAM" id="SignalP"/>
    </source>
</evidence>
<keyword evidence="5" id="KW-0130">Cell adhesion</keyword>
<dbReference type="GO" id="GO:0005911">
    <property type="term" value="C:cell-cell junction"/>
    <property type="evidence" value="ECO:0007669"/>
    <property type="project" value="TreeGrafter"/>
</dbReference>
<evidence type="ECO:0000313" key="12">
    <source>
        <dbReference type="EnsemblMetazoa" id="LLOJ008393-PA"/>
    </source>
</evidence>
<keyword evidence="7" id="KW-0472">Membrane</keyword>
<keyword evidence="4 8" id="KW-0106">Calcium</keyword>
<dbReference type="SUPFAM" id="SSF49313">
    <property type="entry name" value="Cadherin-like"/>
    <property type="match status" value="2"/>
</dbReference>
<evidence type="ECO:0000256" key="1">
    <source>
        <dbReference type="ARBA" id="ARBA00004370"/>
    </source>
</evidence>
<dbReference type="GO" id="GO:0005886">
    <property type="term" value="C:plasma membrane"/>
    <property type="evidence" value="ECO:0007669"/>
    <property type="project" value="InterPro"/>
</dbReference>
<reference evidence="12" key="3">
    <citation type="submission" date="2020-05" db="UniProtKB">
        <authorList>
            <consortium name="EnsemblMetazoa"/>
        </authorList>
    </citation>
    <scope>IDENTIFICATION</scope>
    <source>
        <strain evidence="12">Jacobina</strain>
    </source>
</reference>
<reference evidence="11" key="2">
    <citation type="journal article" date="2020" name="BMC">
        <title>Leishmania infection induces a limited differential gene expression in the sand fly midgut.</title>
        <authorList>
            <person name="Coutinho-Abreu I.V."/>
            <person name="Serafim T.D."/>
            <person name="Meneses C."/>
            <person name="Kamhawi S."/>
            <person name="Oliveira F."/>
            <person name="Valenzuela J.G."/>
        </authorList>
    </citation>
    <scope>NUCLEOTIDE SEQUENCE</scope>
    <source>
        <strain evidence="11">Jacobina</strain>
        <tissue evidence="11">Midgut</tissue>
    </source>
</reference>
<dbReference type="PANTHER" id="PTHR24025">
    <property type="entry name" value="DESMOGLEIN FAMILY MEMBER"/>
    <property type="match status" value="1"/>
</dbReference>
<dbReference type="PANTHER" id="PTHR24025:SF23">
    <property type="entry name" value="NEURAL-CADHERIN"/>
    <property type="match status" value="1"/>
</dbReference>
<dbReference type="EMBL" id="AJWK01028391">
    <property type="status" value="NOT_ANNOTATED_CDS"/>
    <property type="molecule type" value="Genomic_DNA"/>
</dbReference>
<evidence type="ECO:0000313" key="13">
    <source>
        <dbReference type="Proteomes" id="UP000092461"/>
    </source>
</evidence>
<dbReference type="InterPro" id="IPR015919">
    <property type="entry name" value="Cadherin-like_sf"/>
</dbReference>